<reference evidence="9" key="1">
    <citation type="submission" date="2025-08" db="UniProtKB">
        <authorList>
            <consortium name="RefSeq"/>
        </authorList>
    </citation>
    <scope>IDENTIFICATION</scope>
    <source>
        <tissue evidence="9">Gonads</tissue>
    </source>
</reference>
<dbReference type="PROSITE" id="PS51384">
    <property type="entry name" value="FAD_FR"/>
    <property type="match status" value="1"/>
</dbReference>
<dbReference type="InterPro" id="IPR039261">
    <property type="entry name" value="FNR_nucleotide-bd"/>
</dbReference>
<dbReference type="GeneID" id="115888852"/>
<evidence type="ECO:0000256" key="3">
    <source>
        <dbReference type="ARBA" id="ARBA00022827"/>
    </source>
</evidence>
<evidence type="ECO:0000256" key="5">
    <source>
        <dbReference type="ARBA" id="ARBA00039088"/>
    </source>
</evidence>
<keyword evidence="8" id="KW-1185">Reference proteome</keyword>
<dbReference type="Pfam" id="PF00175">
    <property type="entry name" value="NAD_binding_1"/>
    <property type="match status" value="1"/>
</dbReference>
<dbReference type="PANTHER" id="PTHR19384">
    <property type="entry name" value="NITRIC OXIDE SYNTHASE-RELATED"/>
    <property type="match status" value="1"/>
</dbReference>
<dbReference type="InterPro" id="IPR023173">
    <property type="entry name" value="NADPH_Cyt_P450_Rdtase_alpha"/>
</dbReference>
<evidence type="ECO:0000256" key="1">
    <source>
        <dbReference type="ARBA" id="ARBA00001974"/>
    </source>
</evidence>
<dbReference type="OrthoDB" id="1856718at2759"/>
<dbReference type="Gene3D" id="3.40.50.80">
    <property type="entry name" value="Nucleotide-binding domain of ferredoxin-NADP reductase (FNR) module"/>
    <property type="match status" value="1"/>
</dbReference>
<dbReference type="InterPro" id="IPR001709">
    <property type="entry name" value="Flavoprot_Pyr_Nucl_cyt_Rdtase"/>
</dbReference>
<dbReference type="PRINTS" id="PR00371">
    <property type="entry name" value="FPNCR"/>
</dbReference>
<dbReference type="AlphaFoldDB" id="A0A6J2YMS3"/>
<dbReference type="Proteomes" id="UP000504635">
    <property type="component" value="Unplaced"/>
</dbReference>
<dbReference type="GO" id="GO:0010181">
    <property type="term" value="F:FMN binding"/>
    <property type="evidence" value="ECO:0007669"/>
    <property type="project" value="TreeGrafter"/>
</dbReference>
<keyword evidence="4" id="KW-0560">Oxidoreductase</keyword>
<dbReference type="Pfam" id="PF00667">
    <property type="entry name" value="FAD_binding_1"/>
    <property type="match status" value="1"/>
</dbReference>
<name>A0A6J2YMS3_SITOR</name>
<dbReference type="FunFam" id="1.20.990.10:FF:000007">
    <property type="entry name" value="Methionine synthase reductase"/>
    <property type="match status" value="1"/>
</dbReference>
<dbReference type="GO" id="GO:0009086">
    <property type="term" value="P:methionine biosynthetic process"/>
    <property type="evidence" value="ECO:0007669"/>
    <property type="project" value="TreeGrafter"/>
</dbReference>
<dbReference type="InterPro" id="IPR017938">
    <property type="entry name" value="Riboflavin_synthase-like_b-brl"/>
</dbReference>
<dbReference type="GO" id="GO:0005829">
    <property type="term" value="C:cytosol"/>
    <property type="evidence" value="ECO:0007669"/>
    <property type="project" value="TreeGrafter"/>
</dbReference>
<dbReference type="Gene3D" id="2.40.30.10">
    <property type="entry name" value="Translation factors"/>
    <property type="match status" value="1"/>
</dbReference>
<dbReference type="PANTHER" id="PTHR19384:SF84">
    <property type="entry name" value="METHIONINE SYNTHASE REDUCTASE"/>
    <property type="match status" value="1"/>
</dbReference>
<dbReference type="SUPFAM" id="SSF63380">
    <property type="entry name" value="Riboflavin synthase domain-like"/>
    <property type="match status" value="1"/>
</dbReference>
<keyword evidence="2" id="KW-0285">Flavoprotein</keyword>
<proteinExistence type="predicted"/>
<dbReference type="EC" id="1.16.1.8" evidence="5"/>
<evidence type="ECO:0000313" key="9">
    <source>
        <dbReference type="RefSeq" id="XP_030764571.1"/>
    </source>
</evidence>
<dbReference type="InParanoid" id="A0A6J2YMS3"/>
<dbReference type="SUPFAM" id="SSF52343">
    <property type="entry name" value="Ferredoxin reductase-like, C-terminal NADP-linked domain"/>
    <property type="match status" value="1"/>
</dbReference>
<dbReference type="GO" id="GO:0050660">
    <property type="term" value="F:flavin adenine dinucleotide binding"/>
    <property type="evidence" value="ECO:0007669"/>
    <property type="project" value="TreeGrafter"/>
</dbReference>
<evidence type="ECO:0000256" key="2">
    <source>
        <dbReference type="ARBA" id="ARBA00022630"/>
    </source>
</evidence>
<accession>A0A6J2YMS3</accession>
<evidence type="ECO:0000313" key="8">
    <source>
        <dbReference type="Proteomes" id="UP000504635"/>
    </source>
</evidence>
<comment type="cofactor">
    <cofactor evidence="1">
        <name>FAD</name>
        <dbReference type="ChEBI" id="CHEBI:57692"/>
    </cofactor>
</comment>
<dbReference type="KEGG" id="soy:115888852"/>
<feature type="domain" description="FAD-binding FR-type" evidence="7">
    <location>
        <begin position="36"/>
        <end position="275"/>
    </location>
</feature>
<sequence length="434" mass="50578">MDSNYLKITFTEQEQRDLNNNCINSFQYRSKPFINSDLYLTTIEDIKRLTTDTEVKTVYQYDLSRKDIEYQFKPGDTIGILPPNNEEEVNRLLLRLNYESQSHKIYKLTILEQTTKKNPSIPKHVPENSTLYSIFLNNIDIRLPPKKVFLKSLIKYTTDTKELELLEKICSSSSDYMEFLYSHKTLLSLFNAFPSCFPPVEIILQHSSPLHPRYFSIASSPLETDILSIIFHVVEYDNGTKGVCTGWLDKLYKNQDIKNTKIPFYFRKSGDFNYTISTEPTVLIATGTGIVPFRSFLRHKELIERNEEQSKSGDVLLYYGCRYQDRDFLLKEEIYNFIKNGTLTKLFTSFSRESTKKCYVQHELLKNGSEIVNLLLNKKANLFICGNAKTTVKSVRETIIECFVLYGLMDKSSAEEQLTILVKNKKFLVDNYWI</sequence>
<evidence type="ECO:0000256" key="6">
    <source>
        <dbReference type="ARBA" id="ARBA00040659"/>
    </source>
</evidence>
<organism evidence="8 9">
    <name type="scientific">Sitophilus oryzae</name>
    <name type="common">Rice weevil</name>
    <name type="synonym">Curculio oryzae</name>
    <dbReference type="NCBI Taxonomy" id="7048"/>
    <lineage>
        <taxon>Eukaryota</taxon>
        <taxon>Metazoa</taxon>
        <taxon>Ecdysozoa</taxon>
        <taxon>Arthropoda</taxon>
        <taxon>Hexapoda</taxon>
        <taxon>Insecta</taxon>
        <taxon>Pterygota</taxon>
        <taxon>Neoptera</taxon>
        <taxon>Endopterygota</taxon>
        <taxon>Coleoptera</taxon>
        <taxon>Polyphaga</taxon>
        <taxon>Cucujiformia</taxon>
        <taxon>Curculionidae</taxon>
        <taxon>Dryophthorinae</taxon>
        <taxon>Sitophilus</taxon>
    </lineage>
</organism>
<dbReference type="RefSeq" id="XP_030764571.1">
    <property type="nucleotide sequence ID" value="XM_030908711.1"/>
</dbReference>
<dbReference type="Gene3D" id="1.20.990.10">
    <property type="entry name" value="NADPH-cytochrome p450 Reductase, Chain A, domain 3"/>
    <property type="match status" value="1"/>
</dbReference>
<dbReference type="InterPro" id="IPR003097">
    <property type="entry name" value="CysJ-like_FAD-binding"/>
</dbReference>
<dbReference type="GO" id="GO:0030586">
    <property type="term" value="F:[methionine synthase] reductase (NADPH) activity"/>
    <property type="evidence" value="ECO:0007669"/>
    <property type="project" value="UniProtKB-EC"/>
</dbReference>
<gene>
    <name evidence="9" type="primary">LOC115888852</name>
</gene>
<evidence type="ECO:0000256" key="4">
    <source>
        <dbReference type="ARBA" id="ARBA00023002"/>
    </source>
</evidence>
<dbReference type="InterPro" id="IPR017927">
    <property type="entry name" value="FAD-bd_FR_type"/>
</dbReference>
<keyword evidence="3" id="KW-0274">FAD</keyword>
<dbReference type="InterPro" id="IPR001433">
    <property type="entry name" value="OxRdtase_FAD/NAD-bd"/>
</dbReference>
<dbReference type="GO" id="GO:0050667">
    <property type="term" value="P:homocysteine metabolic process"/>
    <property type="evidence" value="ECO:0007669"/>
    <property type="project" value="TreeGrafter"/>
</dbReference>
<evidence type="ECO:0000259" key="7">
    <source>
        <dbReference type="PROSITE" id="PS51384"/>
    </source>
</evidence>
<protein>
    <recommendedName>
        <fullName evidence="6">Methionine synthase reductase</fullName>
        <ecNumber evidence="5">1.16.1.8</ecNumber>
    </recommendedName>
</protein>